<accession>A0A0L9V246</accession>
<dbReference type="Gramene" id="KOM48824">
    <property type="protein sequence ID" value="KOM48824"/>
    <property type="gene ID" value="LR48_Vigan07g252800"/>
</dbReference>
<name>A0A0L9V246_PHAAN</name>
<evidence type="ECO:0000313" key="1">
    <source>
        <dbReference type="EMBL" id="KOM48824.1"/>
    </source>
</evidence>
<dbReference type="OMA" id="DDSHDWM"/>
<dbReference type="PANTHER" id="PTHR33223:SF3">
    <property type="match status" value="1"/>
</dbReference>
<evidence type="ECO:0000313" key="2">
    <source>
        <dbReference type="Proteomes" id="UP000053144"/>
    </source>
</evidence>
<evidence type="ECO:0008006" key="3">
    <source>
        <dbReference type="Google" id="ProtNLM"/>
    </source>
</evidence>
<dbReference type="AlphaFoldDB" id="A0A0L9V246"/>
<dbReference type="EMBL" id="CM003377">
    <property type="protein sequence ID" value="KOM48824.1"/>
    <property type="molecule type" value="Genomic_DNA"/>
</dbReference>
<proteinExistence type="predicted"/>
<dbReference type="Proteomes" id="UP000053144">
    <property type="component" value="Chromosome 7"/>
</dbReference>
<sequence>MDDSHDWMYKLIKRIPKFHGLAHEDPHKHIKEFSWVCSSMKPTGIPEETMKIKAFSLSLQGASRDWFLYQQQPFVSWPEMQKIFLNKYF</sequence>
<dbReference type="PANTHER" id="PTHR33223">
    <property type="entry name" value="CCHC-TYPE DOMAIN-CONTAINING PROTEIN"/>
    <property type="match status" value="1"/>
</dbReference>
<gene>
    <name evidence="1" type="ORF">LR48_Vigan07g252800</name>
</gene>
<protein>
    <recommendedName>
        <fullName evidence="3">Retrotransposon gag domain-containing protein</fullName>
    </recommendedName>
</protein>
<organism evidence="1 2">
    <name type="scientific">Phaseolus angularis</name>
    <name type="common">Azuki bean</name>
    <name type="synonym">Vigna angularis</name>
    <dbReference type="NCBI Taxonomy" id="3914"/>
    <lineage>
        <taxon>Eukaryota</taxon>
        <taxon>Viridiplantae</taxon>
        <taxon>Streptophyta</taxon>
        <taxon>Embryophyta</taxon>
        <taxon>Tracheophyta</taxon>
        <taxon>Spermatophyta</taxon>
        <taxon>Magnoliopsida</taxon>
        <taxon>eudicotyledons</taxon>
        <taxon>Gunneridae</taxon>
        <taxon>Pentapetalae</taxon>
        <taxon>rosids</taxon>
        <taxon>fabids</taxon>
        <taxon>Fabales</taxon>
        <taxon>Fabaceae</taxon>
        <taxon>Papilionoideae</taxon>
        <taxon>50 kb inversion clade</taxon>
        <taxon>NPAAA clade</taxon>
        <taxon>indigoferoid/millettioid clade</taxon>
        <taxon>Phaseoleae</taxon>
        <taxon>Vigna</taxon>
    </lineage>
</organism>
<reference evidence="2" key="1">
    <citation type="journal article" date="2015" name="Proc. Natl. Acad. Sci. U.S.A.">
        <title>Genome sequencing of adzuki bean (Vigna angularis) provides insight into high starch and low fat accumulation and domestication.</title>
        <authorList>
            <person name="Yang K."/>
            <person name="Tian Z."/>
            <person name="Chen C."/>
            <person name="Luo L."/>
            <person name="Zhao B."/>
            <person name="Wang Z."/>
            <person name="Yu L."/>
            <person name="Li Y."/>
            <person name="Sun Y."/>
            <person name="Li W."/>
            <person name="Chen Y."/>
            <person name="Li Y."/>
            <person name="Zhang Y."/>
            <person name="Ai D."/>
            <person name="Zhao J."/>
            <person name="Shang C."/>
            <person name="Ma Y."/>
            <person name="Wu B."/>
            <person name="Wang M."/>
            <person name="Gao L."/>
            <person name="Sun D."/>
            <person name="Zhang P."/>
            <person name="Guo F."/>
            <person name="Wang W."/>
            <person name="Li Y."/>
            <person name="Wang J."/>
            <person name="Varshney R.K."/>
            <person name="Wang J."/>
            <person name="Ling H.Q."/>
            <person name="Wan P."/>
        </authorList>
    </citation>
    <scope>NUCLEOTIDE SEQUENCE</scope>
    <source>
        <strain evidence="2">cv. Jingnong 6</strain>
    </source>
</reference>